<protein>
    <submittedName>
        <fullName evidence="2">Alpha/beta hydrolase</fullName>
    </submittedName>
</protein>
<dbReference type="Proteomes" id="UP000830198">
    <property type="component" value="Chromosome"/>
</dbReference>
<proteinExistence type="predicted"/>
<evidence type="ECO:0000313" key="3">
    <source>
        <dbReference type="Proteomes" id="UP000830198"/>
    </source>
</evidence>
<dbReference type="RefSeq" id="WP_247810421.1">
    <property type="nucleotide sequence ID" value="NZ_CP095855.1"/>
</dbReference>
<dbReference type="GO" id="GO:0016787">
    <property type="term" value="F:hydrolase activity"/>
    <property type="evidence" value="ECO:0007669"/>
    <property type="project" value="UniProtKB-KW"/>
</dbReference>
<sequence length="279" mass="31220">MNTNVQNGYITIDDIAIYYEVQGSGYPLLLIPSMGGDSWWFYKIANHLSCHFKVITYDMRGCGRSIANQVINFEISRHCDDISALLDSLGEQPVYIAGFSSGSVIACEMAIRYPSLVKAMLLFEPPMVRIHPRHKKLHSMIAGVYRTAFRYGPIIAGLKFVWGAGLPLQPLLKGGAEQKQYLSQTNIKPKQISLADQYLEFVIVTNYQPNIEKLNLSGVRIFTGAGKDSLRKKRFYAQTAELLAASLKCKLVVFPGHHFSFFHSAADFAQVLKSAFLND</sequence>
<dbReference type="InterPro" id="IPR029058">
    <property type="entry name" value="AB_hydrolase_fold"/>
</dbReference>
<name>A0ABY4HWU8_CHIFI</name>
<reference evidence="2 3" key="1">
    <citation type="submission" date="2022-04" db="EMBL/GenBank/DDBJ databases">
        <title>The arsenic-methylating capacity of Chitinophaga filiformis YT5 during chitin decomposition.</title>
        <authorList>
            <person name="Chen G."/>
            <person name="Liang Y."/>
        </authorList>
    </citation>
    <scope>NUCLEOTIDE SEQUENCE [LARGE SCALE GENOMIC DNA]</scope>
    <source>
        <strain evidence="2 3">YT5</strain>
    </source>
</reference>
<keyword evidence="2" id="KW-0378">Hydrolase</keyword>
<dbReference type="InterPro" id="IPR050471">
    <property type="entry name" value="AB_hydrolase"/>
</dbReference>
<dbReference type="PANTHER" id="PTHR43433:SF5">
    <property type="entry name" value="AB HYDROLASE-1 DOMAIN-CONTAINING PROTEIN"/>
    <property type="match status" value="1"/>
</dbReference>
<dbReference type="PANTHER" id="PTHR43433">
    <property type="entry name" value="HYDROLASE, ALPHA/BETA FOLD FAMILY PROTEIN"/>
    <property type="match status" value="1"/>
</dbReference>
<keyword evidence="3" id="KW-1185">Reference proteome</keyword>
<gene>
    <name evidence="2" type="ORF">MYF79_24310</name>
</gene>
<evidence type="ECO:0000259" key="1">
    <source>
        <dbReference type="Pfam" id="PF00561"/>
    </source>
</evidence>
<evidence type="ECO:0000313" key="2">
    <source>
        <dbReference type="EMBL" id="UPK68080.1"/>
    </source>
</evidence>
<accession>A0ABY4HWU8</accession>
<dbReference type="InterPro" id="IPR000073">
    <property type="entry name" value="AB_hydrolase_1"/>
</dbReference>
<dbReference type="SUPFAM" id="SSF53474">
    <property type="entry name" value="alpha/beta-Hydrolases"/>
    <property type="match status" value="1"/>
</dbReference>
<dbReference type="Pfam" id="PF00561">
    <property type="entry name" value="Abhydrolase_1"/>
    <property type="match status" value="1"/>
</dbReference>
<dbReference type="Gene3D" id="3.40.50.1820">
    <property type="entry name" value="alpha/beta hydrolase"/>
    <property type="match status" value="1"/>
</dbReference>
<organism evidence="2 3">
    <name type="scientific">Chitinophaga filiformis</name>
    <name type="common">Myxococcus filiformis</name>
    <name type="synonym">Flexibacter filiformis</name>
    <dbReference type="NCBI Taxonomy" id="104663"/>
    <lineage>
        <taxon>Bacteria</taxon>
        <taxon>Pseudomonadati</taxon>
        <taxon>Bacteroidota</taxon>
        <taxon>Chitinophagia</taxon>
        <taxon>Chitinophagales</taxon>
        <taxon>Chitinophagaceae</taxon>
        <taxon>Chitinophaga</taxon>
    </lineage>
</organism>
<feature type="domain" description="AB hydrolase-1" evidence="1">
    <location>
        <begin position="26"/>
        <end position="130"/>
    </location>
</feature>
<dbReference type="EMBL" id="CP095855">
    <property type="protein sequence ID" value="UPK68080.1"/>
    <property type="molecule type" value="Genomic_DNA"/>
</dbReference>